<keyword evidence="3" id="KW-1185">Reference proteome</keyword>
<evidence type="ECO:0000313" key="2">
    <source>
        <dbReference type="EMBL" id="QMS92092.1"/>
    </source>
</evidence>
<protein>
    <recommendedName>
        <fullName evidence="1">Putative adhesin Stv domain-containing protein</fullName>
    </recommendedName>
</protein>
<sequence>MVTTNFHFHCLTDQVGDKRCLLFLQPVNSDSPKAANYEYFAWQQFQPSEGTHNTISLQTSYLAGVTMYPQDKIYEYTDPIGLELGKAKKVINTNGSDPHFSKETTNISPNLVGIYNDCKTPDKSLSVIWYVNSKENRVVQTNNTDDTKALPGDTSTFELKQTLYVTMATYDSEATYNIQTFAQMFSFPFKNTDTDLYFEINYDHGLVIRTTTQAAFEKSFLRSRRFQGSPLIQATKDDIVCSGHGMIDIGTEETCVPENVQLVVLAPPAASVSNDLCQAVENGSAIPGLQIVSPVTKDKSPTQPSIYKSGQSCPNYVLYPIDGSWLKPGIPHLIGVSEKTYLSDLWQRVIPLTTSGKTINVYWAACTSLTGASNPVVIAKN</sequence>
<feature type="domain" description="Putative adhesin Stv" evidence="1">
    <location>
        <begin position="239"/>
        <end position="368"/>
    </location>
</feature>
<proteinExistence type="predicted"/>
<dbReference type="Proteomes" id="UP000514713">
    <property type="component" value="Chromosome"/>
</dbReference>
<reference evidence="3" key="1">
    <citation type="submission" date="2020-06" db="EMBL/GenBank/DDBJ databases">
        <title>Nostoc edaphicum CCNP1411 genome.</title>
        <authorList>
            <person name="Fidor A."/>
            <person name="Grabski M."/>
            <person name="Gawor J."/>
            <person name="Gromadka R."/>
            <person name="Wegrzyn G."/>
            <person name="Mazur-Marzec H."/>
        </authorList>
    </citation>
    <scope>NUCLEOTIDE SEQUENCE [LARGE SCALE GENOMIC DNA]</scope>
    <source>
        <strain evidence="3">CCNP1411</strain>
    </source>
</reference>
<dbReference type="InterPro" id="IPR049002">
    <property type="entry name" value="Stv"/>
</dbReference>
<evidence type="ECO:0000313" key="3">
    <source>
        <dbReference type="Proteomes" id="UP000514713"/>
    </source>
</evidence>
<evidence type="ECO:0000259" key="1">
    <source>
        <dbReference type="Pfam" id="PF21527"/>
    </source>
</evidence>
<name>A0A7D7LJ18_9NOSO</name>
<dbReference type="EMBL" id="CP054698">
    <property type="protein sequence ID" value="QMS92092.1"/>
    <property type="molecule type" value="Genomic_DNA"/>
</dbReference>
<dbReference type="Pfam" id="PF21527">
    <property type="entry name" value="Stv"/>
    <property type="match status" value="1"/>
</dbReference>
<dbReference type="AlphaFoldDB" id="A0A7D7LJ18"/>
<accession>A0A7D7LJ18</accession>
<dbReference type="RefSeq" id="WP_181929620.1">
    <property type="nucleotide sequence ID" value="NZ_CP054698.1"/>
</dbReference>
<organism evidence="2 3">
    <name type="scientific">Nostoc edaphicum CCNP1411</name>
    <dbReference type="NCBI Taxonomy" id="1472755"/>
    <lineage>
        <taxon>Bacteria</taxon>
        <taxon>Bacillati</taxon>
        <taxon>Cyanobacteriota</taxon>
        <taxon>Cyanophyceae</taxon>
        <taxon>Nostocales</taxon>
        <taxon>Nostocaceae</taxon>
        <taxon>Nostoc</taxon>
    </lineage>
</organism>
<dbReference type="KEGG" id="ned:HUN01_32485"/>
<gene>
    <name evidence="2" type="ORF">HUN01_32485</name>
</gene>